<dbReference type="GO" id="GO:0004332">
    <property type="term" value="F:fructose-bisphosphate aldolase activity"/>
    <property type="evidence" value="ECO:0007669"/>
    <property type="project" value="UniProtKB-EC"/>
</dbReference>
<dbReference type="EMBL" id="AAYA01000002">
    <property type="protein sequence ID" value="EBA09715.1"/>
    <property type="molecule type" value="Genomic_DNA"/>
</dbReference>
<evidence type="ECO:0000313" key="2">
    <source>
        <dbReference type="EMBL" id="EBA09715.1"/>
    </source>
</evidence>
<accession>A3JZ12</accession>
<comment type="caution">
    <text evidence="2">The sequence shown here is derived from an EMBL/GenBank/DDBJ whole genome shotgun (WGS) entry which is preliminary data.</text>
</comment>
<protein>
    <submittedName>
        <fullName evidence="2">Fructose-bisphosphate aldolase</fullName>
        <ecNumber evidence="2">4.1.2.13</ecNumber>
    </submittedName>
</protein>
<dbReference type="Proteomes" id="UP000005713">
    <property type="component" value="Unassembled WGS sequence"/>
</dbReference>
<evidence type="ECO:0000313" key="3">
    <source>
        <dbReference type="Proteomes" id="UP000005713"/>
    </source>
</evidence>
<gene>
    <name evidence="2" type="ORF">SSE37_07903</name>
</gene>
<name>A3JZ12_SAGS3</name>
<keyword evidence="3" id="KW-1185">Reference proteome</keyword>
<proteinExistence type="predicted"/>
<dbReference type="EC" id="4.1.2.13" evidence="2"/>
<feature type="region of interest" description="Disordered" evidence="1">
    <location>
        <begin position="1"/>
        <end position="90"/>
    </location>
</feature>
<feature type="compositionally biased region" description="Polar residues" evidence="1">
    <location>
        <begin position="50"/>
        <end position="62"/>
    </location>
</feature>
<reference evidence="2 3" key="1">
    <citation type="submission" date="2006-06" db="EMBL/GenBank/DDBJ databases">
        <authorList>
            <person name="Moran M.A."/>
            <person name="Ferriera S."/>
            <person name="Johnson J."/>
            <person name="Kravitz S."/>
            <person name="Beeson K."/>
            <person name="Sutton G."/>
            <person name="Rogers Y.-H."/>
            <person name="Friedman R."/>
            <person name="Frazier M."/>
            <person name="Venter J.C."/>
        </authorList>
    </citation>
    <scope>NUCLEOTIDE SEQUENCE [LARGE SCALE GENOMIC DNA]</scope>
    <source>
        <strain evidence="2 3">E-37</strain>
    </source>
</reference>
<evidence type="ECO:0000256" key="1">
    <source>
        <dbReference type="SAM" id="MobiDB-lite"/>
    </source>
</evidence>
<sequence length="102" mass="10459">MQACGYSDRNAACVSEQASKKTGEGRGGNGTTMQPEAIRTGGDTGARWSSIVTGVQDAQSRSALPGAPVGERAAGFPHKKRGQGPQVLDPVDAEAQEIADGF</sequence>
<dbReference type="AlphaFoldDB" id="A3JZ12"/>
<organism evidence="2 3">
    <name type="scientific">Sagittula stellata (strain ATCC 700073 / DSM 11524 / E-37)</name>
    <dbReference type="NCBI Taxonomy" id="388399"/>
    <lineage>
        <taxon>Bacteria</taxon>
        <taxon>Pseudomonadati</taxon>
        <taxon>Pseudomonadota</taxon>
        <taxon>Alphaproteobacteria</taxon>
        <taxon>Rhodobacterales</taxon>
        <taxon>Roseobacteraceae</taxon>
        <taxon>Sagittula</taxon>
    </lineage>
</organism>
<keyword evidence="2" id="KW-0456">Lyase</keyword>